<organism evidence="4 5">
    <name type="scientific">Paramormyrops kingsleyae</name>
    <dbReference type="NCBI Taxonomy" id="1676925"/>
    <lineage>
        <taxon>Eukaryota</taxon>
        <taxon>Metazoa</taxon>
        <taxon>Chordata</taxon>
        <taxon>Craniata</taxon>
        <taxon>Vertebrata</taxon>
        <taxon>Euteleostomi</taxon>
        <taxon>Actinopterygii</taxon>
        <taxon>Neopterygii</taxon>
        <taxon>Teleostei</taxon>
        <taxon>Osteoglossocephala</taxon>
        <taxon>Osteoglossomorpha</taxon>
        <taxon>Osteoglossiformes</taxon>
        <taxon>Mormyridae</taxon>
        <taxon>Paramormyrops</taxon>
    </lineage>
</organism>
<keyword evidence="5" id="KW-1185">Reference proteome</keyword>
<evidence type="ECO:0000256" key="2">
    <source>
        <dbReference type="SAM" id="MobiDB-lite"/>
    </source>
</evidence>
<dbReference type="PANTHER" id="PTHR18871">
    <property type="entry name" value="CENTROSOMAL PROTEIN OF 112 KDA"/>
    <property type="match status" value="1"/>
</dbReference>
<dbReference type="OrthoDB" id="78101at2759"/>
<proteinExistence type="predicted"/>
<feature type="region of interest" description="Disordered" evidence="2">
    <location>
        <begin position="132"/>
        <end position="196"/>
    </location>
</feature>
<dbReference type="GeneTree" id="ENSGT00390000006544"/>
<name>A0A3B3S539_9TELE</name>
<dbReference type="KEGG" id="pki:111843295"/>
<keyword evidence="1" id="KW-0175">Coiled coil</keyword>
<evidence type="ECO:0000259" key="3">
    <source>
        <dbReference type="Pfam" id="PF14846"/>
    </source>
</evidence>
<dbReference type="InterPro" id="IPR027831">
    <property type="entry name" value="DUF4485"/>
</dbReference>
<dbReference type="Ensembl" id="ENSPKIT00000005864.1">
    <property type="protein sequence ID" value="ENSPKIP00000025141.1"/>
    <property type="gene ID" value="ENSPKIG00000008117.1"/>
</dbReference>
<reference evidence="4" key="2">
    <citation type="submission" date="2025-09" db="UniProtKB">
        <authorList>
            <consortium name="Ensembl"/>
        </authorList>
    </citation>
    <scope>IDENTIFICATION</scope>
</reference>
<dbReference type="Proteomes" id="UP000261540">
    <property type="component" value="Unplaced"/>
</dbReference>
<dbReference type="PANTHER" id="PTHR18871:SF2">
    <property type="entry name" value="CENTROSOMAL PROTEIN OF 112 KDA"/>
    <property type="match status" value="1"/>
</dbReference>
<sequence length="940" mass="109401">MSRLVENTYEKLDSEFDHHLVDVKPYVLKLPHKSDRQRCALWIKKLCDPLLIGSGTTGRKNRNMYAKLLLHMLKRGLLEGPFTHKPEPGALKTLPTYMSIYFDEPLRGESQEQSATELPSWVSGELGLTDSPWTFQAKERPLPSTSSPRPHRRRHTCGDKLTSRTQATATPLHTSNGEERRSHGHRNPGVSSDDSDLEARLNSWNLGIENPRYLRETPIPLSPIYLKSSLGKNGTFCDDTPRAHTHEREADMKAKMLEVYHQEEKLKMQQKHDSDVQKILDRKNGEIEELKTMYRSKLKDSEEMIHKLEKKVQSLVQESQVIRQSKEKQIAELKKMSEQSVESLRNELEKKLHASVAELEQEKIELQKKHTQSIQELLEDTNQRLAKMECEYGVQMQATEKVAKELEARVKQLSIEVEHSNSLRQRVAQEKVELELQVAAIKSELQETNRRCAAVVHDKEELSKRHAQSLQEVQAQHDSAMRRCQQEKLLSSAKASKVTEELEQCVIRLRDSEQARQARQEQLRDQENAFLQEKSDFQQASEKKVQSLKCEMEREVVEAKKKISKLEDAVREKEEQLLQVWERQRQQALQAEEALEQLKRQAELSSEKAYADMRQQMEEVEADLGRCRALREKQAGEFACQQEELKQRYDSQIAELKLQREQERTHLFQQHNGEKDSLVQDHQREMADLQERSKAAILQREAQTLELRKRDSENLMALETQVQTLREELRQAHAQRKQQLLELGLQREEERKRAARDMEAVLSRLRAEADRVHLDLERTHAAGKELAAEKNNSRLKQMEKEFSLKLSKSAQVITDLQVSLHAAREESRQLRQEAESRWEAERQMLTRNADINSKVLQEKVENLQRQVHAVEKQLISKELEMQQQVTQVRQECELKIKGLMPASLRRELDGTITSLRSQVGFLQKRAALQQQELEAYRSRR</sequence>
<evidence type="ECO:0000313" key="4">
    <source>
        <dbReference type="Ensembl" id="ENSPKIP00000025141.1"/>
    </source>
</evidence>
<feature type="domain" description="DUF4485" evidence="3">
    <location>
        <begin position="12"/>
        <end position="97"/>
    </location>
</feature>
<feature type="coiled-coil region" evidence="1">
    <location>
        <begin position="556"/>
        <end position="742"/>
    </location>
</feature>
<feature type="coiled-coil region" evidence="1">
    <location>
        <begin position="813"/>
        <end position="880"/>
    </location>
</feature>
<evidence type="ECO:0000313" key="5">
    <source>
        <dbReference type="Proteomes" id="UP000261540"/>
    </source>
</evidence>
<feature type="coiled-coil region" evidence="1">
    <location>
        <begin position="345"/>
        <end position="451"/>
    </location>
</feature>
<dbReference type="CTD" id="201134"/>
<dbReference type="InterPro" id="IPR055310">
    <property type="entry name" value="CEP112"/>
</dbReference>
<evidence type="ECO:0000256" key="1">
    <source>
        <dbReference type="SAM" id="Coils"/>
    </source>
</evidence>
<dbReference type="STRING" id="1676925.ENSPKIP00000025141"/>
<feature type="compositionally biased region" description="Polar residues" evidence="2">
    <location>
        <begin position="163"/>
        <end position="175"/>
    </location>
</feature>
<reference evidence="4" key="1">
    <citation type="submission" date="2025-08" db="UniProtKB">
        <authorList>
            <consortium name="Ensembl"/>
        </authorList>
    </citation>
    <scope>IDENTIFICATION</scope>
</reference>
<protein>
    <submittedName>
        <fullName evidence="4">Centrosomal protein 112</fullName>
    </submittedName>
</protein>
<dbReference type="AlphaFoldDB" id="A0A3B3S539"/>
<feature type="coiled-coil region" evidence="1">
    <location>
        <begin position="291"/>
        <end position="318"/>
    </location>
</feature>
<accession>A0A3B3S539</accession>
<dbReference type="Pfam" id="PF14846">
    <property type="entry name" value="DUF4485"/>
    <property type="match status" value="1"/>
</dbReference>